<protein>
    <submittedName>
        <fullName evidence="2">Uncharacterized protein</fullName>
    </submittedName>
</protein>
<sequence length="298" mass="29551">MGGRLEGWGGAGLPSPLVGLVEAAGQVLDGVLDQAIALLVAEGFAHDATGGGNGNIGGGVADLGQGLGFGLGDALHGLLFAALDGGVQVGFGLGAQALGLFLGVADDVLGLFQGVTLAALVVGQHGLGVFAQAPGVVDAGLDLGGAGIQDAEHLAPGLEEDKADNNHERDGNPEGRIGKSGGMGAVGGLVPGLGGESGGDHRPCSLRTVATAPSTRLASTLRPARRDTMPWATLLATSRTLASALSRALAMRDSPSLIWLARRALTSVVRAVASWVAASVTVRMASWALARASARAVS</sequence>
<gene>
    <name evidence="2" type="ORF">RSPPHO_00169</name>
</gene>
<proteinExistence type="predicted"/>
<organism evidence="2 3">
    <name type="scientific">Pararhodospirillum photometricum DSM 122</name>
    <dbReference type="NCBI Taxonomy" id="1150469"/>
    <lineage>
        <taxon>Bacteria</taxon>
        <taxon>Pseudomonadati</taxon>
        <taxon>Pseudomonadota</taxon>
        <taxon>Alphaproteobacteria</taxon>
        <taxon>Rhodospirillales</taxon>
        <taxon>Rhodospirillaceae</taxon>
        <taxon>Pararhodospirillum</taxon>
    </lineage>
</organism>
<reference evidence="2 3" key="1">
    <citation type="submission" date="2012-02" db="EMBL/GenBank/DDBJ databases">
        <title>Shotgun genome sequence of Phaeospirillum photometricum DSM 122.</title>
        <authorList>
            <person name="Duquesne K."/>
            <person name="Sturgis J."/>
        </authorList>
    </citation>
    <scope>NUCLEOTIDE SEQUENCE [LARGE SCALE GENOMIC DNA]</scope>
    <source>
        <strain evidence="3">DSM122</strain>
    </source>
</reference>
<keyword evidence="3" id="KW-1185">Reference proteome</keyword>
<name>H6SMB2_PARPM</name>
<dbReference type="EMBL" id="HE663493">
    <property type="protein sequence ID" value="CCG06795.1"/>
    <property type="molecule type" value="Genomic_DNA"/>
</dbReference>
<evidence type="ECO:0000256" key="1">
    <source>
        <dbReference type="SAM" id="MobiDB-lite"/>
    </source>
</evidence>
<evidence type="ECO:0000313" key="2">
    <source>
        <dbReference type="EMBL" id="CCG06795.1"/>
    </source>
</evidence>
<accession>H6SMB2</accession>
<dbReference type="HOGENOM" id="CLU_933449_0_0_5"/>
<feature type="region of interest" description="Disordered" evidence="1">
    <location>
        <begin position="157"/>
        <end position="183"/>
    </location>
</feature>
<dbReference type="AlphaFoldDB" id="H6SMB2"/>
<dbReference type="KEGG" id="rpm:RSPPHO_00169"/>
<feature type="compositionally biased region" description="Basic and acidic residues" evidence="1">
    <location>
        <begin position="159"/>
        <end position="177"/>
    </location>
</feature>
<evidence type="ECO:0000313" key="3">
    <source>
        <dbReference type="Proteomes" id="UP000033220"/>
    </source>
</evidence>
<dbReference type="Proteomes" id="UP000033220">
    <property type="component" value="Chromosome DSM 122"/>
</dbReference>